<dbReference type="WBParaSite" id="ES5_v2.g20067.t1">
    <property type="protein sequence ID" value="ES5_v2.g20067.t1"/>
    <property type="gene ID" value="ES5_v2.g20067"/>
</dbReference>
<organism evidence="1 2">
    <name type="scientific">Panagrolaimus sp. ES5</name>
    <dbReference type="NCBI Taxonomy" id="591445"/>
    <lineage>
        <taxon>Eukaryota</taxon>
        <taxon>Metazoa</taxon>
        <taxon>Ecdysozoa</taxon>
        <taxon>Nematoda</taxon>
        <taxon>Chromadorea</taxon>
        <taxon>Rhabditida</taxon>
        <taxon>Tylenchina</taxon>
        <taxon>Panagrolaimomorpha</taxon>
        <taxon>Panagrolaimoidea</taxon>
        <taxon>Panagrolaimidae</taxon>
        <taxon>Panagrolaimus</taxon>
    </lineage>
</organism>
<reference evidence="2" key="1">
    <citation type="submission" date="2022-11" db="UniProtKB">
        <authorList>
            <consortium name="WormBaseParasite"/>
        </authorList>
    </citation>
    <scope>IDENTIFICATION</scope>
</reference>
<proteinExistence type="predicted"/>
<name>A0AC34FRV3_9BILA</name>
<dbReference type="Proteomes" id="UP000887579">
    <property type="component" value="Unplaced"/>
</dbReference>
<protein>
    <submittedName>
        <fullName evidence="2">Regulatory protein zeste</fullName>
    </submittedName>
</protein>
<sequence length="383" mass="42691">MATIMRSDQTLRLVQLYHDNYPEISKHTQDIEGRRRKMEIWKNITDELNASFDTQFTVEQYKKKLQNVQCTSRQKLQTGKRPTDNTTHKFSPAEREFIRLFESGTRDSSPNNILNGLKVEDLIQQFGAAVSDHCSSGAGTDYTLNGGSRDQTPADLSSNNSSSNNENNVFPSGNTLSQDILNQQLLLLLNNSHLLPNLSVINNGNHNNNIDENNDDEEEVNEPDGPEGAHEPPHQASPAATSSSSSDFGGIIKKIDENKSIRNLNIASSTATGSAKRKKRKMEISPIINHSNANSGDEFINDSSSSRFANEMVKLQKQILANQELILHELRHERPSKNARIETELGTLIGSKLDRLCDCLIEVVSNSHKRIDIDNTSVSNDIQ</sequence>
<evidence type="ECO:0000313" key="2">
    <source>
        <dbReference type="WBParaSite" id="ES5_v2.g20067.t1"/>
    </source>
</evidence>
<evidence type="ECO:0000313" key="1">
    <source>
        <dbReference type="Proteomes" id="UP000887579"/>
    </source>
</evidence>
<accession>A0AC34FRV3</accession>